<dbReference type="Proteomes" id="UP000724874">
    <property type="component" value="Unassembled WGS sequence"/>
</dbReference>
<keyword evidence="2" id="KW-1185">Reference proteome</keyword>
<organism evidence="1 2">
    <name type="scientific">Gymnopilus junonius</name>
    <name type="common">Spectacular rustgill mushroom</name>
    <name type="synonym">Gymnopilus spectabilis subsp. junonius</name>
    <dbReference type="NCBI Taxonomy" id="109634"/>
    <lineage>
        <taxon>Eukaryota</taxon>
        <taxon>Fungi</taxon>
        <taxon>Dikarya</taxon>
        <taxon>Basidiomycota</taxon>
        <taxon>Agaricomycotina</taxon>
        <taxon>Agaricomycetes</taxon>
        <taxon>Agaricomycetidae</taxon>
        <taxon>Agaricales</taxon>
        <taxon>Agaricineae</taxon>
        <taxon>Hymenogastraceae</taxon>
        <taxon>Gymnopilus</taxon>
    </lineage>
</organism>
<evidence type="ECO:0000313" key="1">
    <source>
        <dbReference type="EMBL" id="KAF8881156.1"/>
    </source>
</evidence>
<comment type="caution">
    <text evidence="1">The sequence shown here is derived from an EMBL/GenBank/DDBJ whole genome shotgun (WGS) entry which is preliminary data.</text>
</comment>
<name>A0A9P5NC10_GYMJU</name>
<dbReference type="AlphaFoldDB" id="A0A9P5NC10"/>
<reference evidence="1" key="1">
    <citation type="submission" date="2020-11" db="EMBL/GenBank/DDBJ databases">
        <authorList>
            <consortium name="DOE Joint Genome Institute"/>
            <person name="Ahrendt S."/>
            <person name="Riley R."/>
            <person name="Andreopoulos W."/>
            <person name="LaButti K."/>
            <person name="Pangilinan J."/>
            <person name="Ruiz-duenas F.J."/>
            <person name="Barrasa J.M."/>
            <person name="Sanchez-Garcia M."/>
            <person name="Camarero S."/>
            <person name="Miyauchi S."/>
            <person name="Serrano A."/>
            <person name="Linde D."/>
            <person name="Babiker R."/>
            <person name="Drula E."/>
            <person name="Ayuso-Fernandez I."/>
            <person name="Pacheco R."/>
            <person name="Padilla G."/>
            <person name="Ferreira P."/>
            <person name="Barriuso J."/>
            <person name="Kellner H."/>
            <person name="Castanera R."/>
            <person name="Alfaro M."/>
            <person name="Ramirez L."/>
            <person name="Pisabarro A.G."/>
            <person name="Kuo A."/>
            <person name="Tritt A."/>
            <person name="Lipzen A."/>
            <person name="He G."/>
            <person name="Yan M."/>
            <person name="Ng V."/>
            <person name="Cullen D."/>
            <person name="Martin F."/>
            <person name="Rosso M.-N."/>
            <person name="Henrissat B."/>
            <person name="Hibbett D."/>
            <person name="Martinez A.T."/>
            <person name="Grigoriev I.V."/>
        </authorList>
    </citation>
    <scope>NUCLEOTIDE SEQUENCE</scope>
    <source>
        <strain evidence="1">AH 44721</strain>
    </source>
</reference>
<gene>
    <name evidence="1" type="ORF">CPB84DRAFT_256218</name>
</gene>
<dbReference type="EMBL" id="JADNYJ010000134">
    <property type="protein sequence ID" value="KAF8881156.1"/>
    <property type="molecule type" value="Genomic_DNA"/>
</dbReference>
<accession>A0A9P5NC10</accession>
<protein>
    <submittedName>
        <fullName evidence="1">Uncharacterized protein</fullName>
    </submittedName>
</protein>
<proteinExistence type="predicted"/>
<sequence>MSNIRDIRVDQAFDVSELLNALVNMPLLERLHLTFLRNDHPDWLFQDRSYVILQHLELLHIYGPLTTWFPIVKVIKPAAGCSISIRSNPTMADGRIPNLENSTSEHLIDYIHTAVAPHTPSRILLKCRNGTHSQEVRVDIDTMEVPQNISIYLEYYDTLSRTLIDYLSSFLMSKPIKEAVLEISGLEGLLNAQLKTLLRSLSFISFLETSEDTLDFIISADNRKCFPTLRSLKLSSIRPQTAWRRYPEGPIMALLQHRKEIGLPIAILDLTACQTSKFYDMDYLDRIIDLEVRYTHLSNQTDIHYRCGTGTPEVLKFEKED</sequence>
<evidence type="ECO:0000313" key="2">
    <source>
        <dbReference type="Proteomes" id="UP000724874"/>
    </source>
</evidence>